<sequence length="87" mass="9547">MVSLLPAIAKALEMLVIQDLEPETELNNFPLQHCFIPGRSTVSAMRMPCIIVRTPATAFGWGGWFKGGVGGSVSSQMRNNEKKTRVQ</sequence>
<keyword evidence="1" id="KW-0548">Nucleotidyltransferase</keyword>
<evidence type="ECO:0000313" key="2">
    <source>
        <dbReference type="Proteomes" id="UP000478052"/>
    </source>
</evidence>
<dbReference type="EMBL" id="VUJU01003326">
    <property type="protein sequence ID" value="KAF0758350.1"/>
    <property type="molecule type" value="Genomic_DNA"/>
</dbReference>
<protein>
    <submittedName>
        <fullName evidence="1">Reverse transcriptase domain-containing protein</fullName>
    </submittedName>
</protein>
<evidence type="ECO:0000313" key="1">
    <source>
        <dbReference type="EMBL" id="KAF0758350.1"/>
    </source>
</evidence>
<proteinExistence type="predicted"/>
<dbReference type="GO" id="GO:0003964">
    <property type="term" value="F:RNA-directed DNA polymerase activity"/>
    <property type="evidence" value="ECO:0007669"/>
    <property type="project" value="UniProtKB-KW"/>
</dbReference>
<keyword evidence="1" id="KW-0695">RNA-directed DNA polymerase</keyword>
<dbReference type="AlphaFoldDB" id="A0A6G0YM47"/>
<comment type="caution">
    <text evidence="1">The sequence shown here is derived from an EMBL/GenBank/DDBJ whole genome shotgun (WGS) entry which is preliminary data.</text>
</comment>
<accession>A0A6G0YM47</accession>
<reference evidence="1 2" key="1">
    <citation type="submission" date="2019-08" db="EMBL/GenBank/DDBJ databases">
        <title>Whole genome of Aphis craccivora.</title>
        <authorList>
            <person name="Voronova N.V."/>
            <person name="Shulinski R.S."/>
            <person name="Bandarenka Y.V."/>
            <person name="Zhorov D.G."/>
            <person name="Warner D."/>
        </authorList>
    </citation>
    <scope>NUCLEOTIDE SEQUENCE [LARGE SCALE GENOMIC DNA]</scope>
    <source>
        <strain evidence="1">180601</strain>
        <tissue evidence="1">Whole Body</tissue>
    </source>
</reference>
<dbReference type="OrthoDB" id="6628919at2759"/>
<keyword evidence="2" id="KW-1185">Reference proteome</keyword>
<gene>
    <name evidence="1" type="ORF">FWK35_00011708</name>
</gene>
<keyword evidence="1" id="KW-0808">Transferase</keyword>
<dbReference type="Proteomes" id="UP000478052">
    <property type="component" value="Unassembled WGS sequence"/>
</dbReference>
<name>A0A6G0YM47_APHCR</name>
<organism evidence="1 2">
    <name type="scientific">Aphis craccivora</name>
    <name type="common">Cowpea aphid</name>
    <dbReference type="NCBI Taxonomy" id="307492"/>
    <lineage>
        <taxon>Eukaryota</taxon>
        <taxon>Metazoa</taxon>
        <taxon>Ecdysozoa</taxon>
        <taxon>Arthropoda</taxon>
        <taxon>Hexapoda</taxon>
        <taxon>Insecta</taxon>
        <taxon>Pterygota</taxon>
        <taxon>Neoptera</taxon>
        <taxon>Paraneoptera</taxon>
        <taxon>Hemiptera</taxon>
        <taxon>Sternorrhyncha</taxon>
        <taxon>Aphidomorpha</taxon>
        <taxon>Aphidoidea</taxon>
        <taxon>Aphididae</taxon>
        <taxon>Aphidini</taxon>
        <taxon>Aphis</taxon>
        <taxon>Aphis</taxon>
    </lineage>
</organism>